<keyword evidence="6" id="KW-0547">Nucleotide-binding</keyword>
<accession>A0A1Y1JJT1</accession>
<name>A0A1Y1JJT1_PLAGO</name>
<dbReference type="SUPFAM" id="SSF82114">
    <property type="entry name" value="Riboflavin kinase-like"/>
    <property type="match status" value="1"/>
</dbReference>
<evidence type="ECO:0000256" key="3">
    <source>
        <dbReference type="ARBA" id="ARBA00022630"/>
    </source>
</evidence>
<evidence type="ECO:0000256" key="7">
    <source>
        <dbReference type="ARBA" id="ARBA00022840"/>
    </source>
</evidence>
<dbReference type="Gene3D" id="2.40.30.30">
    <property type="entry name" value="Riboflavin kinase-like"/>
    <property type="match status" value="1"/>
</dbReference>
<evidence type="ECO:0000256" key="6">
    <source>
        <dbReference type="ARBA" id="ARBA00022741"/>
    </source>
</evidence>
<keyword evidence="5" id="KW-0808">Transferase</keyword>
<sequence>MGIEERKKRIAFIDTDYYIINYKSTITTYIQNICNNLLSEKDDSSDEASNDWNIKKRKKIICIFMLNIFLNNMHRNLNIFAHLHDILIKYHHLMVQSKTIRTCYHNGKIKSENDNMNGSKCDETNETTQGNGIFQKRQKEERWEETEIPMKLHIGKNEEQANGECCNPEEKVQKNGSNGEDISQFLHNMIEDKNYVNMDNVAESKLCFLSIKNKEINARSTLESLSNMQNTVRFACASEFSISSKNGGTILSQMDKGVINDEGDINGNHLCSNNLDRNNNSITNQTSIHWIDMEGHENIGEEGCLEDPYDESFDESQGSTYRYSNSSPVCSTPKQFLINYSNTSVKVKSFDNLMHMENIIERKKKKKNDKGDYWKELENMYRIIVLSKLHVGVYNFLTFLKKKNFFFVFYSSNKKLTDLLFKYFKITKNFKNCSTVIDEFEKLKIFINSDSNVFIFSNRACFINSAKKEGYFKVVGGKKNPFMTTSCDDINWDVLIENDNINSITSDYVSNKYNDVVYPFVRNCNLTEDVLSWRIFYIFKKYLYMHGKVVKGFGRGSKYLNIPTANIAYSNVISTDIMPGIYFGISMLKKKIYKTVVSIGYNPFFENKHITIEAFLYYKTNNLFYNEDIHLIIIGILRSESNFSHFSHLIHAIQYDCELTRIILNMLQNDYQLVQCRNYLESL</sequence>
<organism evidence="9 10">
    <name type="scientific">Plasmodium gonderi</name>
    <dbReference type="NCBI Taxonomy" id="77519"/>
    <lineage>
        <taxon>Eukaryota</taxon>
        <taxon>Sar</taxon>
        <taxon>Alveolata</taxon>
        <taxon>Apicomplexa</taxon>
        <taxon>Aconoidasida</taxon>
        <taxon>Haemosporida</taxon>
        <taxon>Plasmodiidae</taxon>
        <taxon>Plasmodium</taxon>
        <taxon>Plasmodium (Plasmodium)</taxon>
    </lineage>
</organism>
<evidence type="ECO:0000313" key="9">
    <source>
        <dbReference type="EMBL" id="GAW81665.1"/>
    </source>
</evidence>
<dbReference type="InterPro" id="IPR015865">
    <property type="entry name" value="Riboflavin_kinase_bac/euk"/>
</dbReference>
<keyword evidence="3" id="KW-0285">Flavoprotein</keyword>
<reference evidence="10" key="1">
    <citation type="submission" date="2017-04" db="EMBL/GenBank/DDBJ databases">
        <title>Plasmodium gonderi genome.</title>
        <authorList>
            <person name="Arisue N."/>
            <person name="Honma H."/>
            <person name="Kawai S."/>
            <person name="Tougan T."/>
            <person name="Tanabe K."/>
            <person name="Horii T."/>
        </authorList>
    </citation>
    <scope>NUCLEOTIDE SEQUENCE [LARGE SCALE GENOMIC DNA]</scope>
    <source>
        <strain evidence="10">ATCC 30045</strain>
    </source>
</reference>
<evidence type="ECO:0000259" key="8">
    <source>
        <dbReference type="SMART" id="SM00904"/>
    </source>
</evidence>
<dbReference type="OrthoDB" id="276388at2759"/>
<protein>
    <recommendedName>
        <fullName evidence="2">riboflavin kinase</fullName>
        <ecNumber evidence="2">2.7.1.26</ecNumber>
    </recommendedName>
</protein>
<dbReference type="GO" id="GO:0008531">
    <property type="term" value="F:riboflavin kinase activity"/>
    <property type="evidence" value="ECO:0007669"/>
    <property type="project" value="UniProtKB-EC"/>
</dbReference>
<feature type="domain" description="Riboflavin kinase" evidence="8">
    <location>
        <begin position="542"/>
        <end position="665"/>
    </location>
</feature>
<keyword evidence="10" id="KW-1185">Reference proteome</keyword>
<dbReference type="PANTHER" id="PTHR22749">
    <property type="entry name" value="RIBOFLAVIN KINASE/FMN ADENYLYLTRANSFERASE"/>
    <property type="match status" value="1"/>
</dbReference>
<dbReference type="GO" id="GO:0005524">
    <property type="term" value="F:ATP binding"/>
    <property type="evidence" value="ECO:0007669"/>
    <property type="project" value="UniProtKB-KW"/>
</dbReference>
<gene>
    <name evidence="9" type="ORF">PGO_111140</name>
</gene>
<dbReference type="EC" id="2.7.1.26" evidence="2"/>
<dbReference type="GeneID" id="39748393"/>
<keyword evidence="4" id="KW-0288">FMN</keyword>
<evidence type="ECO:0000256" key="2">
    <source>
        <dbReference type="ARBA" id="ARBA00012105"/>
    </source>
</evidence>
<evidence type="ECO:0000256" key="4">
    <source>
        <dbReference type="ARBA" id="ARBA00022643"/>
    </source>
</evidence>
<dbReference type="GO" id="GO:0009398">
    <property type="term" value="P:FMN biosynthetic process"/>
    <property type="evidence" value="ECO:0007669"/>
    <property type="project" value="UniProtKB-UniPathway"/>
</dbReference>
<dbReference type="AlphaFoldDB" id="A0A1Y1JJT1"/>
<dbReference type="RefSeq" id="XP_028544254.1">
    <property type="nucleotide sequence ID" value="XM_028688453.1"/>
</dbReference>
<proteinExistence type="predicted"/>
<evidence type="ECO:0000313" key="10">
    <source>
        <dbReference type="Proteomes" id="UP000195521"/>
    </source>
</evidence>
<dbReference type="SMART" id="SM00904">
    <property type="entry name" value="Flavokinase"/>
    <property type="match status" value="1"/>
</dbReference>
<keyword evidence="7" id="KW-0067">ATP-binding</keyword>
<dbReference type="PANTHER" id="PTHR22749:SF6">
    <property type="entry name" value="RIBOFLAVIN KINASE"/>
    <property type="match status" value="1"/>
</dbReference>
<dbReference type="Pfam" id="PF01687">
    <property type="entry name" value="Flavokinase"/>
    <property type="match status" value="1"/>
</dbReference>
<evidence type="ECO:0000256" key="1">
    <source>
        <dbReference type="ARBA" id="ARBA00005201"/>
    </source>
</evidence>
<dbReference type="InterPro" id="IPR023465">
    <property type="entry name" value="Riboflavin_kinase_dom_sf"/>
</dbReference>
<dbReference type="UniPathway" id="UPA00276">
    <property type="reaction ID" value="UER00406"/>
</dbReference>
<evidence type="ECO:0000256" key="5">
    <source>
        <dbReference type="ARBA" id="ARBA00022679"/>
    </source>
</evidence>
<dbReference type="GO" id="GO:0009231">
    <property type="term" value="P:riboflavin biosynthetic process"/>
    <property type="evidence" value="ECO:0007669"/>
    <property type="project" value="InterPro"/>
</dbReference>
<dbReference type="EMBL" id="BDQF01000012">
    <property type="protein sequence ID" value="GAW81665.1"/>
    <property type="molecule type" value="Genomic_DNA"/>
</dbReference>
<comment type="caution">
    <text evidence="9">The sequence shown here is derived from an EMBL/GenBank/DDBJ whole genome shotgun (WGS) entry which is preliminary data.</text>
</comment>
<comment type="pathway">
    <text evidence="1">Cofactor biosynthesis; FMN biosynthesis; FMN from riboflavin (ATP route): step 1/1.</text>
</comment>
<dbReference type="InterPro" id="IPR023468">
    <property type="entry name" value="Riboflavin_kinase"/>
</dbReference>
<dbReference type="Proteomes" id="UP000195521">
    <property type="component" value="Unassembled WGS sequence"/>
</dbReference>
<dbReference type="OMA" id="SWRIFYI"/>